<dbReference type="InterPro" id="IPR018894">
    <property type="entry name" value="DUF2471"/>
</dbReference>
<dbReference type="Proteomes" id="UP000006798">
    <property type="component" value="Chromosome 1"/>
</dbReference>
<dbReference type="EMBL" id="CP002877">
    <property type="protein sequence ID" value="AEI76719.1"/>
    <property type="molecule type" value="Genomic_DNA"/>
</dbReference>
<dbReference type="AlphaFoldDB" id="G0ESS2"/>
<dbReference type="HOGENOM" id="CLU_2354368_0_0_4"/>
<accession>G0ESS2</accession>
<proteinExistence type="predicted"/>
<dbReference type="KEGG" id="cnc:CNE_1c13700"/>
<gene>
    <name evidence="1" type="ordered locus">CNE_1c13700</name>
</gene>
<organism evidence="1 2">
    <name type="scientific">Cupriavidus necator (strain ATCC 43291 / DSM 13513 / CCUG 52238 / LMG 8453 / N-1)</name>
    <name type="common">Ralstonia eutropha</name>
    <dbReference type="NCBI Taxonomy" id="1042878"/>
    <lineage>
        <taxon>Bacteria</taxon>
        <taxon>Pseudomonadati</taxon>
        <taxon>Pseudomonadota</taxon>
        <taxon>Betaproteobacteria</taxon>
        <taxon>Burkholderiales</taxon>
        <taxon>Burkholderiaceae</taxon>
        <taxon>Cupriavidus</taxon>
    </lineage>
</organism>
<evidence type="ECO:0008006" key="3">
    <source>
        <dbReference type="Google" id="ProtNLM"/>
    </source>
</evidence>
<sequence>MPDILYGHTVLSPIMNHFEAAESSIVEATPAIVAKHRAAGILTWKLIHQIEDEVMHEVAQSGKHAPALLRMLKASPMLGYPKDDTPADFTGHDVMPATFSAIQDAWNRVN</sequence>
<name>G0ESS2_CUPNN</name>
<dbReference type="Pfam" id="PF10616">
    <property type="entry name" value="DUF2471"/>
    <property type="match status" value="1"/>
</dbReference>
<evidence type="ECO:0000313" key="1">
    <source>
        <dbReference type="EMBL" id="AEI76719.1"/>
    </source>
</evidence>
<protein>
    <recommendedName>
        <fullName evidence="3">DUF2471 domain-containing protein</fullName>
    </recommendedName>
</protein>
<evidence type="ECO:0000313" key="2">
    <source>
        <dbReference type="Proteomes" id="UP000006798"/>
    </source>
</evidence>
<reference evidence="1 2" key="1">
    <citation type="journal article" date="2011" name="J. Bacteriol.">
        <title>Complete genome sequence of the type strain Cupriavidus necator N-1.</title>
        <authorList>
            <person name="Poehlein A."/>
            <person name="Kusian B."/>
            <person name="Friedrich B."/>
            <person name="Daniel R."/>
            <person name="Bowien B."/>
        </authorList>
    </citation>
    <scope>NUCLEOTIDE SEQUENCE [LARGE SCALE GENOMIC DNA]</scope>
    <source>
        <strain evidence="2">ATCC 43291 / DSM 13513 / CCUG 52238 / LMG 8453 / N-1</strain>
    </source>
</reference>